<keyword evidence="1" id="KW-0479">Metal-binding</keyword>
<comment type="similarity">
    <text evidence="1">Belongs to the iron/ascorbate-dependent oxidoreductase family.</text>
</comment>
<dbReference type="AlphaFoldDB" id="A0ABD3NMH7"/>
<proteinExistence type="inferred from homology"/>
<feature type="region of interest" description="Disordered" evidence="2">
    <location>
        <begin position="279"/>
        <end position="318"/>
    </location>
</feature>
<dbReference type="GO" id="GO:0046872">
    <property type="term" value="F:metal ion binding"/>
    <property type="evidence" value="ECO:0007669"/>
    <property type="project" value="UniProtKB-KW"/>
</dbReference>
<feature type="region of interest" description="Disordered" evidence="2">
    <location>
        <begin position="182"/>
        <end position="210"/>
    </location>
</feature>
<organism evidence="4 5">
    <name type="scientific">Stephanodiscus triporus</name>
    <dbReference type="NCBI Taxonomy" id="2934178"/>
    <lineage>
        <taxon>Eukaryota</taxon>
        <taxon>Sar</taxon>
        <taxon>Stramenopiles</taxon>
        <taxon>Ochrophyta</taxon>
        <taxon>Bacillariophyta</taxon>
        <taxon>Coscinodiscophyceae</taxon>
        <taxon>Thalassiosirophycidae</taxon>
        <taxon>Stephanodiscales</taxon>
        <taxon>Stephanodiscaceae</taxon>
        <taxon>Stephanodiscus</taxon>
    </lineage>
</organism>
<feature type="region of interest" description="Disordered" evidence="2">
    <location>
        <begin position="1"/>
        <end position="21"/>
    </location>
</feature>
<dbReference type="EMBL" id="JALLAZ020001349">
    <property type="protein sequence ID" value="KAL3776519.1"/>
    <property type="molecule type" value="Genomic_DNA"/>
</dbReference>
<feature type="compositionally biased region" description="Basic and acidic residues" evidence="2">
    <location>
        <begin position="11"/>
        <end position="21"/>
    </location>
</feature>
<evidence type="ECO:0000313" key="4">
    <source>
        <dbReference type="EMBL" id="KAL3776519.1"/>
    </source>
</evidence>
<keyword evidence="1" id="KW-0560">Oxidoreductase</keyword>
<keyword evidence="1" id="KW-0408">Iron</keyword>
<feature type="domain" description="Fe2OG dioxygenase" evidence="3">
    <location>
        <begin position="132"/>
        <end position="271"/>
    </location>
</feature>
<feature type="compositionally biased region" description="Basic residues" evidence="2">
    <location>
        <begin position="298"/>
        <end position="307"/>
    </location>
</feature>
<keyword evidence="5" id="KW-1185">Reference proteome</keyword>
<evidence type="ECO:0000256" key="1">
    <source>
        <dbReference type="RuleBase" id="RU003682"/>
    </source>
</evidence>
<dbReference type="Proteomes" id="UP001530315">
    <property type="component" value="Unassembled WGS sequence"/>
</dbReference>
<dbReference type="PROSITE" id="PS51471">
    <property type="entry name" value="FE2OG_OXY"/>
    <property type="match status" value="1"/>
</dbReference>
<dbReference type="GO" id="GO:0016491">
    <property type="term" value="F:oxidoreductase activity"/>
    <property type="evidence" value="ECO:0007669"/>
    <property type="project" value="UniProtKB-KW"/>
</dbReference>
<gene>
    <name evidence="4" type="ORF">ACHAW5_010111</name>
</gene>
<name>A0ABD3NMH7_9STRA</name>
<feature type="compositionally biased region" description="Basic and acidic residues" evidence="2">
    <location>
        <begin position="284"/>
        <end position="297"/>
    </location>
</feature>
<protein>
    <recommendedName>
        <fullName evidence="3">Fe2OG dioxygenase domain-containing protein</fullName>
    </recommendedName>
</protein>
<reference evidence="4 5" key="1">
    <citation type="submission" date="2024-10" db="EMBL/GenBank/DDBJ databases">
        <title>Updated reference genomes for cyclostephanoid diatoms.</title>
        <authorList>
            <person name="Roberts W.R."/>
            <person name="Alverson A.J."/>
        </authorList>
    </citation>
    <scope>NUCLEOTIDE SEQUENCE [LARGE SCALE GENOMIC DNA]</scope>
    <source>
        <strain evidence="4 5">AJA276-08</strain>
    </source>
</reference>
<evidence type="ECO:0000313" key="5">
    <source>
        <dbReference type="Proteomes" id="UP001530315"/>
    </source>
</evidence>
<evidence type="ECO:0000259" key="3">
    <source>
        <dbReference type="PROSITE" id="PS51471"/>
    </source>
</evidence>
<accession>A0ABD3NMH7</accession>
<comment type="caution">
    <text evidence="4">The sequence shown here is derived from an EMBL/GenBank/DDBJ whole genome shotgun (WGS) entry which is preliminary data.</text>
</comment>
<evidence type="ECO:0000256" key="2">
    <source>
        <dbReference type="SAM" id="MobiDB-lite"/>
    </source>
</evidence>
<dbReference type="InterPro" id="IPR005123">
    <property type="entry name" value="Oxoglu/Fe-dep_dioxygenase_dom"/>
</dbReference>
<feature type="compositionally biased region" description="Low complexity" evidence="2">
    <location>
        <begin position="1"/>
        <end position="10"/>
    </location>
</feature>
<sequence>MSAASSSSSDRCPRRREDDDRHRWEARYSSLRRQYARDGGVVYRKSALAPDVFEAVSNELRSSVMSTTTAKSNSRMTDEGTSTSFATLRIGARVSREDSPTLYDAIGREGGGLLRLVNAVVAGRSDGEDGSYHNSMVLAPDVRVYEKIGAGMGWHVDDVLYRPEAQVEVVLTLENTSDCSTMWRTPRRCDGRSSSSSSSGDESVVDDGPLERRRRRPIRWSEELREYDVRSVETTPNSALILRAGGVEHKVTPLTSGRRTILKMAFVRQGSALVEDMAVHASHHRPDDGKKGKDAARGSKRRRRRSGKSAGGSRASRD</sequence>